<sequence>MNVFTLVTENNRDDSGLDVLRRRLQLAHQEARRPTYRMIGGQTGLSASTICRIFTARKPPAWDNLRRVLEALGIPAETVDETWHELWLNAENDAHPIPVQLVEGLSVPGREHCPDCGAWIADTDTHDSLHRRLDRLERLVRRLSAEQLQTP</sequence>
<accession>A0A561WAK1</accession>
<evidence type="ECO:0000313" key="2">
    <source>
        <dbReference type="Proteomes" id="UP000320239"/>
    </source>
</evidence>
<gene>
    <name evidence="1" type="ORF">FHX34_103423</name>
</gene>
<dbReference type="CDD" id="cd00093">
    <property type="entry name" value="HTH_XRE"/>
    <property type="match status" value="1"/>
</dbReference>
<dbReference type="InterPro" id="IPR001387">
    <property type="entry name" value="Cro/C1-type_HTH"/>
</dbReference>
<comment type="caution">
    <text evidence="1">The sequence shown here is derived from an EMBL/GenBank/DDBJ whole genome shotgun (WGS) entry which is preliminary data.</text>
</comment>
<dbReference type="InterPro" id="IPR010982">
    <property type="entry name" value="Lambda_DNA-bd_dom_sf"/>
</dbReference>
<protein>
    <submittedName>
        <fullName evidence="1">Helix-turn-helix protein</fullName>
    </submittedName>
</protein>
<dbReference type="Pfam" id="PF13560">
    <property type="entry name" value="HTH_31"/>
    <property type="match status" value="1"/>
</dbReference>
<dbReference type="AlphaFoldDB" id="A0A561WAK1"/>
<dbReference type="EMBL" id="VIWY01000003">
    <property type="protein sequence ID" value="TWG20894.1"/>
    <property type="molecule type" value="Genomic_DNA"/>
</dbReference>
<evidence type="ECO:0000313" key="1">
    <source>
        <dbReference type="EMBL" id="TWG20894.1"/>
    </source>
</evidence>
<organism evidence="1 2">
    <name type="scientific">Actinoplanes teichomyceticus</name>
    <dbReference type="NCBI Taxonomy" id="1867"/>
    <lineage>
        <taxon>Bacteria</taxon>
        <taxon>Bacillati</taxon>
        <taxon>Actinomycetota</taxon>
        <taxon>Actinomycetes</taxon>
        <taxon>Micromonosporales</taxon>
        <taxon>Micromonosporaceae</taxon>
        <taxon>Actinoplanes</taxon>
    </lineage>
</organism>
<dbReference type="RefSeq" id="WP_122979591.1">
    <property type="nucleotide sequence ID" value="NZ_BOMX01000152.1"/>
</dbReference>
<keyword evidence="2" id="KW-1185">Reference proteome</keyword>
<dbReference type="GO" id="GO:0003677">
    <property type="term" value="F:DNA binding"/>
    <property type="evidence" value="ECO:0007669"/>
    <property type="project" value="InterPro"/>
</dbReference>
<dbReference type="SUPFAM" id="SSF47413">
    <property type="entry name" value="lambda repressor-like DNA-binding domains"/>
    <property type="match status" value="1"/>
</dbReference>
<proteinExistence type="predicted"/>
<reference evidence="1 2" key="1">
    <citation type="submission" date="2019-06" db="EMBL/GenBank/DDBJ databases">
        <title>Sequencing the genomes of 1000 actinobacteria strains.</title>
        <authorList>
            <person name="Klenk H.-P."/>
        </authorList>
    </citation>
    <scope>NUCLEOTIDE SEQUENCE [LARGE SCALE GENOMIC DNA]</scope>
    <source>
        <strain evidence="1 2">DSM 43866</strain>
    </source>
</reference>
<name>A0A561WAK1_ACTTI</name>
<dbReference type="Proteomes" id="UP000320239">
    <property type="component" value="Unassembled WGS sequence"/>
</dbReference>